<dbReference type="Proteomes" id="UP000095228">
    <property type="component" value="Chromosome"/>
</dbReference>
<dbReference type="PATRIC" id="fig|1838286.3.peg.3213"/>
<dbReference type="AlphaFoldDB" id="A0A1D8AYW0"/>
<evidence type="ECO:0008006" key="3">
    <source>
        <dbReference type="Google" id="ProtNLM"/>
    </source>
</evidence>
<name>A0A1D8AYW0_9BACT</name>
<reference evidence="1 2" key="1">
    <citation type="submission" date="2016-06" db="EMBL/GenBank/DDBJ databases">
        <title>Three novel species with peptidoglycan cell walls form the new genus Lacunisphaera gen. nov. in the family Opitutaceae of the verrucomicrobial subdivision 4.</title>
        <authorList>
            <person name="Rast P."/>
            <person name="Gloeckner I."/>
            <person name="Jogler M."/>
            <person name="Boedeker C."/>
            <person name="Jeske O."/>
            <person name="Wiegand S."/>
            <person name="Reinhardt R."/>
            <person name="Schumann P."/>
            <person name="Rohde M."/>
            <person name="Spring S."/>
            <person name="Gloeckner F.O."/>
            <person name="Jogler C."/>
        </authorList>
    </citation>
    <scope>NUCLEOTIDE SEQUENCE [LARGE SCALE GENOMIC DNA]</scope>
    <source>
        <strain evidence="1 2">IG16b</strain>
    </source>
</reference>
<dbReference type="STRING" id="1838286.Verru16b_03188"/>
<dbReference type="Pfam" id="PF14072">
    <property type="entry name" value="DndB"/>
    <property type="match status" value="1"/>
</dbReference>
<proteinExistence type="predicted"/>
<dbReference type="EMBL" id="CP016094">
    <property type="protein sequence ID" value="AOS46092.1"/>
    <property type="molecule type" value="Genomic_DNA"/>
</dbReference>
<organism evidence="1 2">
    <name type="scientific">Lacunisphaera limnophila</name>
    <dbReference type="NCBI Taxonomy" id="1838286"/>
    <lineage>
        <taxon>Bacteria</taxon>
        <taxon>Pseudomonadati</taxon>
        <taxon>Verrucomicrobiota</taxon>
        <taxon>Opitutia</taxon>
        <taxon>Opitutales</taxon>
        <taxon>Opitutaceae</taxon>
        <taxon>Lacunisphaera</taxon>
    </lineage>
</organism>
<keyword evidence="2" id="KW-1185">Reference proteome</keyword>
<dbReference type="InterPro" id="IPR017642">
    <property type="entry name" value="DNA_S_mod_DndB"/>
</dbReference>
<accession>A0A1D8AYW0</accession>
<dbReference type="NCBIfam" id="TIGR03187">
    <property type="entry name" value="DGQHR"/>
    <property type="match status" value="1"/>
</dbReference>
<protein>
    <recommendedName>
        <fullName evidence="3">DGQHR domain protein</fullName>
    </recommendedName>
</protein>
<evidence type="ECO:0000313" key="2">
    <source>
        <dbReference type="Proteomes" id="UP000095228"/>
    </source>
</evidence>
<evidence type="ECO:0000313" key="1">
    <source>
        <dbReference type="EMBL" id="AOS46092.1"/>
    </source>
</evidence>
<dbReference type="OrthoDB" id="237364at2"/>
<dbReference type="NCBIfam" id="NF041060">
    <property type="entry name" value="DpdB"/>
    <property type="match status" value="1"/>
</dbReference>
<gene>
    <name evidence="1" type="ORF">Verru16b_03188</name>
</gene>
<dbReference type="KEGG" id="obg:Verru16b_03188"/>
<dbReference type="CDD" id="cd16413">
    <property type="entry name" value="DGQHR_domain"/>
    <property type="match status" value="1"/>
</dbReference>
<dbReference type="RefSeq" id="WP_069963177.1">
    <property type="nucleotide sequence ID" value="NZ_CP016094.1"/>
</dbReference>
<dbReference type="InterPro" id="IPR017601">
    <property type="entry name" value="DGQHR-contain_dom"/>
</dbReference>
<sequence length="390" mass="43528">MARNKSEQPESPSKPKTTLKRRVLQLAQSENSDIYLFALTGEELLAVADVSRISRDEAGKLIGYQRPEVKRHVRDIVEYLDGPDVLFPHAVIVAFSSKVRFVGSRGPNVTDGLSKAGDLFIPVPGDSAETKPGWIVDGQQRALAVSKSKRTGLPIPVCAFITDNIERQRDQFLRINNSRPLPRGLVTELLPEVSAPITGNTSASRLPSALLNSLNSEKDSPFFGLIKRASTSEADKEHRVIPDGPLLKALRESLVQPSGCLFVFRNLASNDADVDRIWLTVMTYWLAVKRVFPEAWGRPPCESRLMHSAGLTAMSRLMDRIMPQIDLRASNAVDEVVAELEVIQPFCRWTEGNWEGLGLQWNELENVSRHVRGLTNFLLRTYVERRTSGH</sequence>